<feature type="domain" description="Agenet" evidence="4">
    <location>
        <begin position="1"/>
        <end position="71"/>
    </location>
</feature>
<feature type="coiled-coil region" evidence="3">
    <location>
        <begin position="591"/>
        <end position="646"/>
    </location>
</feature>
<dbReference type="InterPro" id="IPR007930">
    <property type="entry name" value="DUF724"/>
</dbReference>
<dbReference type="CDD" id="cd20406">
    <property type="entry name" value="Tudor_Agenet_AtDUF_rpt2_4"/>
    <property type="match status" value="2"/>
</dbReference>
<keyword evidence="3" id="KW-0175">Coiled coil</keyword>
<dbReference type="PANTHER" id="PTHR31917:SF153">
    <property type="entry name" value="DUF724 DOMAIN-CONTAINING PROTEIN 3-RELATED"/>
    <property type="match status" value="1"/>
</dbReference>
<comment type="caution">
    <text evidence="5">The sequence shown here is derived from an EMBL/GenBank/DDBJ whole genome shotgun (WGS) entry which is preliminary data.</text>
</comment>
<feature type="domain" description="Agenet" evidence="4">
    <location>
        <begin position="73"/>
        <end position="129"/>
    </location>
</feature>
<evidence type="ECO:0000256" key="1">
    <source>
        <dbReference type="ARBA" id="ARBA00022448"/>
    </source>
</evidence>
<dbReference type="PANTHER" id="PTHR31917">
    <property type="entry name" value="AGENET DOMAIN-CONTAINING PROTEIN-RELATED"/>
    <property type="match status" value="1"/>
</dbReference>
<keyword evidence="1" id="KW-0813">Transport</keyword>
<keyword evidence="2" id="KW-0341">Growth regulation</keyword>
<dbReference type="Pfam" id="PF05266">
    <property type="entry name" value="DUF724"/>
    <property type="match status" value="1"/>
</dbReference>
<dbReference type="CDD" id="cd20405">
    <property type="entry name" value="Tudor_Agenet_AtDUF_rpt1_3"/>
    <property type="match status" value="2"/>
</dbReference>
<proteinExistence type="predicted"/>
<reference evidence="5" key="1">
    <citation type="submission" date="2023-02" db="EMBL/GenBank/DDBJ databases">
        <title>Genome of toxic invasive species Heracleum sosnowskyi carries increased number of genes despite the absence of recent whole-genome duplications.</title>
        <authorList>
            <person name="Schelkunov M."/>
            <person name="Shtratnikova V."/>
            <person name="Makarenko M."/>
            <person name="Klepikova A."/>
            <person name="Omelchenko D."/>
            <person name="Novikova G."/>
            <person name="Obukhova E."/>
            <person name="Bogdanov V."/>
            <person name="Penin A."/>
            <person name="Logacheva M."/>
        </authorList>
    </citation>
    <scope>NUCLEOTIDE SEQUENCE</scope>
    <source>
        <strain evidence="5">Hsosn_3</strain>
        <tissue evidence="5">Leaf</tissue>
    </source>
</reference>
<sequence>MDFTPGSKVEVRSDEEGFKGAYYLATILEEPKSEQCVVVYDQLTESEDPNSKYLTEMVHISQLRPLPPLNKGEIIKIHDTVDAYYNDGWWPGEVVETLQDGKFLVYFIDPPDQQLVERNNLRHHSEWVNGKWETPRKKDQLYVEVTFERENYKAWHLGNVLQVEGNNNFLVKYQCLGVDNKPAYIREIVDFRCIRPFPPHLAKQDFVVLDKVDVYHNLSWWKGVIHKILNDMRCVVVTQTNVEFVCNRSYLRPQLDWIDGKWTTTSPNTKVLANYNEPSKCKRTKTLGQKLQAGKYCGALGKKSDDAARLVEPHMHVHEELVTSSETPVKKNRKRQIRDQYKESIEGSTGIKRTRNRKRGRPQMLSIENQIGNDSLLLTTVDNHEPIESLSDAHPEMIPKTYLAEDQMGKEWLIEWHGETSQTVDVESQNQGVLPLYQCTNATYGENDNDASSAFATTDIVQFSPIQKTVANHPGCELGTPSAIVSYDGRDSNENVPFIKSSPLWKSLDSMEIFSKTQRKPHFNPLLKCREETREGLAIAHMVTFSTVIEKTSKSRFSDPSSVIIDNLKTLAELEKHGFDVEPVRARLRMLLATKEKERKLQADYKMIENEITNNVLEKDKLSQEIIQINRTIKELAEKLTEIDSKMLRKDKEISTLRSRQEAIRENMHGIEHEFETTMK</sequence>
<dbReference type="Pfam" id="PF05641">
    <property type="entry name" value="Agenet"/>
    <property type="match status" value="2"/>
</dbReference>
<dbReference type="Proteomes" id="UP001237642">
    <property type="component" value="Unassembled WGS sequence"/>
</dbReference>
<reference evidence="5" key="2">
    <citation type="submission" date="2023-05" db="EMBL/GenBank/DDBJ databases">
        <authorList>
            <person name="Schelkunov M.I."/>
        </authorList>
    </citation>
    <scope>NUCLEOTIDE SEQUENCE</scope>
    <source>
        <strain evidence="5">Hsosn_3</strain>
        <tissue evidence="5">Leaf</tissue>
    </source>
</reference>
<dbReference type="Gene3D" id="2.30.30.140">
    <property type="match status" value="1"/>
</dbReference>
<feature type="domain" description="Agenet" evidence="4">
    <location>
        <begin position="204"/>
        <end position="259"/>
    </location>
</feature>
<evidence type="ECO:0000256" key="2">
    <source>
        <dbReference type="ARBA" id="ARBA00022604"/>
    </source>
</evidence>
<evidence type="ECO:0000313" key="6">
    <source>
        <dbReference type="Proteomes" id="UP001237642"/>
    </source>
</evidence>
<gene>
    <name evidence="5" type="ORF">POM88_051162</name>
</gene>
<keyword evidence="6" id="KW-1185">Reference proteome</keyword>
<dbReference type="EMBL" id="JAUIZM010000011">
    <property type="protein sequence ID" value="KAK1357906.1"/>
    <property type="molecule type" value="Genomic_DNA"/>
</dbReference>
<evidence type="ECO:0000313" key="5">
    <source>
        <dbReference type="EMBL" id="KAK1357906.1"/>
    </source>
</evidence>
<dbReference type="SMART" id="SM00743">
    <property type="entry name" value="Agenet"/>
    <property type="match status" value="3"/>
</dbReference>
<organism evidence="5 6">
    <name type="scientific">Heracleum sosnowskyi</name>
    <dbReference type="NCBI Taxonomy" id="360622"/>
    <lineage>
        <taxon>Eukaryota</taxon>
        <taxon>Viridiplantae</taxon>
        <taxon>Streptophyta</taxon>
        <taxon>Embryophyta</taxon>
        <taxon>Tracheophyta</taxon>
        <taxon>Spermatophyta</taxon>
        <taxon>Magnoliopsida</taxon>
        <taxon>eudicotyledons</taxon>
        <taxon>Gunneridae</taxon>
        <taxon>Pentapetalae</taxon>
        <taxon>asterids</taxon>
        <taxon>campanulids</taxon>
        <taxon>Apiales</taxon>
        <taxon>Apiaceae</taxon>
        <taxon>Apioideae</taxon>
        <taxon>apioid superclade</taxon>
        <taxon>Tordylieae</taxon>
        <taxon>Tordyliinae</taxon>
        <taxon>Heracleum</taxon>
    </lineage>
</organism>
<dbReference type="AlphaFoldDB" id="A0AAD8H012"/>
<evidence type="ECO:0000259" key="4">
    <source>
        <dbReference type="SMART" id="SM00743"/>
    </source>
</evidence>
<dbReference type="SUPFAM" id="SSF63748">
    <property type="entry name" value="Tudor/PWWP/MBT"/>
    <property type="match status" value="1"/>
</dbReference>
<evidence type="ECO:0000256" key="3">
    <source>
        <dbReference type="SAM" id="Coils"/>
    </source>
</evidence>
<dbReference type="InterPro" id="IPR008395">
    <property type="entry name" value="Agenet-like_dom"/>
</dbReference>
<name>A0AAD8H012_9APIA</name>
<dbReference type="InterPro" id="IPR014002">
    <property type="entry name" value="Agenet_dom_plant"/>
</dbReference>
<protein>
    <recommendedName>
        <fullName evidence="4">Agenet domain-containing protein</fullName>
    </recommendedName>
</protein>
<accession>A0AAD8H012</accession>